<protein>
    <submittedName>
        <fullName evidence="1">Uncharacterized protein</fullName>
    </submittedName>
</protein>
<comment type="caution">
    <text evidence="1">The sequence shown here is derived from an EMBL/GenBank/DDBJ whole genome shotgun (WGS) entry which is preliminary data.</text>
</comment>
<organism evidence="1 2">
    <name type="scientific">Haloarcula salina</name>
    <dbReference type="NCBI Taxonomy" id="1429914"/>
    <lineage>
        <taxon>Archaea</taxon>
        <taxon>Methanobacteriati</taxon>
        <taxon>Methanobacteriota</taxon>
        <taxon>Stenosarchaea group</taxon>
        <taxon>Halobacteria</taxon>
        <taxon>Halobacteriales</taxon>
        <taxon>Haloarculaceae</taxon>
        <taxon>Haloarcula</taxon>
    </lineage>
</organism>
<accession>A0AA41KIL9</accession>
<evidence type="ECO:0000313" key="2">
    <source>
        <dbReference type="Proteomes" id="UP001166304"/>
    </source>
</evidence>
<dbReference type="AlphaFoldDB" id="A0AA41KIL9"/>
<keyword evidence="2" id="KW-1185">Reference proteome</keyword>
<evidence type="ECO:0000313" key="1">
    <source>
        <dbReference type="EMBL" id="MBV0903026.1"/>
    </source>
</evidence>
<proteinExistence type="predicted"/>
<dbReference type="EMBL" id="JAHQXE010000004">
    <property type="protein sequence ID" value="MBV0903026.1"/>
    <property type="molecule type" value="Genomic_DNA"/>
</dbReference>
<reference evidence="1" key="1">
    <citation type="submission" date="2021-06" db="EMBL/GenBank/DDBJ databases">
        <title>New haloarchaea isolates fom saline soil.</title>
        <authorList>
            <person name="Duran-Viseras A."/>
            <person name="Sanchez-Porro C.S."/>
            <person name="Ventosa A."/>
        </authorList>
    </citation>
    <scope>NUCLEOTIDE SEQUENCE</scope>
    <source>
        <strain evidence="1">JCM 18369</strain>
    </source>
</reference>
<gene>
    <name evidence="1" type="ORF">KTS37_14625</name>
</gene>
<name>A0AA41KIL9_9EURY</name>
<dbReference type="RefSeq" id="WP_162415156.1">
    <property type="nucleotide sequence ID" value="NZ_JAHQXE010000004.1"/>
</dbReference>
<dbReference type="Proteomes" id="UP001166304">
    <property type="component" value="Unassembled WGS sequence"/>
</dbReference>
<sequence length="157" mass="17424">MSDTERVRVHLHHAMTGRYPLRLLDLLFYADRVVTVEYECLTAFDIATGGHRRRADAFATTVRREGVTAAIDTAERVREVPFETLDTVRIYDGGSIGREKVVLDRATGQSLTVRVHGDVDVESFAGAVRTVLAPYDATVEREPGLGLRDALPGLSRR</sequence>